<comment type="caution">
    <text evidence="1">The sequence shown here is derived from an EMBL/GenBank/DDBJ whole genome shotgun (WGS) entry which is preliminary data.</text>
</comment>
<gene>
    <name evidence="1" type="ORF">LCGC14_1737850</name>
</gene>
<evidence type="ECO:0000313" key="1">
    <source>
        <dbReference type="EMBL" id="KKM07047.1"/>
    </source>
</evidence>
<protein>
    <submittedName>
        <fullName evidence="1">Uncharacterized protein</fullName>
    </submittedName>
</protein>
<reference evidence="1" key="1">
    <citation type="journal article" date="2015" name="Nature">
        <title>Complex archaea that bridge the gap between prokaryotes and eukaryotes.</title>
        <authorList>
            <person name="Spang A."/>
            <person name="Saw J.H."/>
            <person name="Jorgensen S.L."/>
            <person name="Zaremba-Niedzwiedzka K."/>
            <person name="Martijn J."/>
            <person name="Lind A.E."/>
            <person name="van Eijk R."/>
            <person name="Schleper C."/>
            <person name="Guy L."/>
            <person name="Ettema T.J."/>
        </authorList>
    </citation>
    <scope>NUCLEOTIDE SEQUENCE</scope>
</reference>
<dbReference type="EMBL" id="LAZR01015858">
    <property type="protein sequence ID" value="KKM07047.1"/>
    <property type="molecule type" value="Genomic_DNA"/>
</dbReference>
<name>A0A0F9HV81_9ZZZZ</name>
<sequence length="544" mass="64918">MSEEELLQRTFFLSVVPSSYLLGIIKNKKISTERLKTKYLEILGKEVKHPKTALENLAYYKLIHFFVRSNILTTEEEKELFFQFRDSSNPIFYLYKYKTQPFANIDEVNKEIQKAYKKVELDEFAEFILIENVEVKNISSTLRYKDFKIVNNVIHKEDILEFKFEFLEIIKYLDPNYIPRHVYSLKFGLFWIDIVNELVIIKCQSYRIVEAIINYLEKIFKTSFWKFNLHKSIVDKIFDFNEMVKISLASKKELDNSLLDSITIIDKKYPEKSKDPIYKFLLKYERKMGSYFTNIEGFVNKIKVSVAEIGKISLIGKNIKLDKCREWLITILLKLMKIQEKFLLSKDFKSYITSHDYITRTKLYNFIKNKKAQEKLYELIEKVISLKNHPELEAFEFLFPLNIAYNFQDYLISIANLNCNQEDCNATIRCPNEECDSNNFKTFRKFAENTLHIKCVECQTEILEDLELECLDDHKQNLSKDNAITFLFNLDFKMELNKIFDILEIGFKINNENEIFYINLTFKVNFYNMISVLLTKKYYFFATM</sequence>
<feature type="non-terminal residue" evidence="1">
    <location>
        <position position="544"/>
    </location>
</feature>
<organism evidence="1">
    <name type="scientific">marine sediment metagenome</name>
    <dbReference type="NCBI Taxonomy" id="412755"/>
    <lineage>
        <taxon>unclassified sequences</taxon>
        <taxon>metagenomes</taxon>
        <taxon>ecological metagenomes</taxon>
    </lineage>
</organism>
<accession>A0A0F9HV81</accession>
<proteinExistence type="predicted"/>
<dbReference type="AlphaFoldDB" id="A0A0F9HV81"/>